<dbReference type="SUPFAM" id="SSF51430">
    <property type="entry name" value="NAD(P)-linked oxidoreductase"/>
    <property type="match status" value="1"/>
</dbReference>
<accession>A0A0A1UR25</accession>
<evidence type="ECO:0000259" key="3">
    <source>
        <dbReference type="Pfam" id="PF00248"/>
    </source>
</evidence>
<evidence type="ECO:0000256" key="1">
    <source>
        <dbReference type="ARBA" id="ARBA00023002"/>
    </source>
</evidence>
<dbReference type="Proteomes" id="UP000030151">
    <property type="component" value="Unassembled WGS sequence"/>
</dbReference>
<dbReference type="InterPro" id="IPR023210">
    <property type="entry name" value="NADP_OxRdtase_dom"/>
</dbReference>
<dbReference type="EMBL" id="JELW01000026">
    <property type="protein sequence ID" value="EXU98426.1"/>
    <property type="molecule type" value="Genomic_DNA"/>
</dbReference>
<protein>
    <submittedName>
        <fullName evidence="4">Aldo-keto reductase family protein</fullName>
    </submittedName>
</protein>
<feature type="domain" description="NADP-dependent oxidoreductase" evidence="3">
    <location>
        <begin position="54"/>
        <end position="155"/>
    </location>
</feature>
<dbReference type="Gene3D" id="3.20.20.100">
    <property type="entry name" value="NADP-dependent oxidoreductase domain"/>
    <property type="match status" value="1"/>
</dbReference>
<keyword evidence="1" id="KW-0560">Oxidoreductase</keyword>
<dbReference type="InterPro" id="IPR036812">
    <property type="entry name" value="NAD(P)_OxRdtase_dom_sf"/>
</dbReference>
<feature type="region of interest" description="Disordered" evidence="2">
    <location>
        <begin position="97"/>
        <end position="116"/>
    </location>
</feature>
<reference evidence="4 5" key="1">
    <citation type="submission" date="2014-02" db="EMBL/GenBank/DDBJ databases">
        <title>The genome sequence of the entomopathogenic fungus Metarhizium robertsii ARSEF 2575.</title>
        <authorList>
            <person name="Giuliano Garisto Donzelli B."/>
            <person name="Roe B.A."/>
            <person name="Macmil S.L."/>
            <person name="Krasnoff S.B."/>
            <person name="Gibson D.M."/>
        </authorList>
    </citation>
    <scope>NUCLEOTIDE SEQUENCE [LARGE SCALE GENOMIC DNA]</scope>
    <source>
        <strain evidence="4 5">ARSEF 2575</strain>
    </source>
</reference>
<comment type="caution">
    <text evidence="4">The sequence shown here is derived from an EMBL/GenBank/DDBJ whole genome shotgun (WGS) entry which is preliminary data.</text>
</comment>
<dbReference type="AlphaFoldDB" id="A0A0A1UR25"/>
<organism evidence="4 5">
    <name type="scientific">Metarhizium robertsii</name>
    <dbReference type="NCBI Taxonomy" id="568076"/>
    <lineage>
        <taxon>Eukaryota</taxon>
        <taxon>Fungi</taxon>
        <taxon>Dikarya</taxon>
        <taxon>Ascomycota</taxon>
        <taxon>Pezizomycotina</taxon>
        <taxon>Sordariomycetes</taxon>
        <taxon>Hypocreomycetidae</taxon>
        <taxon>Hypocreales</taxon>
        <taxon>Clavicipitaceae</taxon>
        <taxon>Metarhizium</taxon>
    </lineage>
</organism>
<proteinExistence type="predicted"/>
<dbReference type="InterPro" id="IPR050523">
    <property type="entry name" value="AKR_Detox_Biosynth"/>
</dbReference>
<evidence type="ECO:0000313" key="4">
    <source>
        <dbReference type="EMBL" id="EXU98426.1"/>
    </source>
</evidence>
<dbReference type="Pfam" id="PF00248">
    <property type="entry name" value="Aldo_ket_red"/>
    <property type="match status" value="1"/>
</dbReference>
<sequence length="231" mass="25632">MTTQTHTKITETITNKADHVSPAKMARKVVFSAITVGKEDSEGACIHEAREISDALDVLQKSGHDEVDTARAYGASDDFFGQVNWLKKGTIMNTKLNPRRIGPSSYSHKPEDLKRGPEDSLKALQTDHVDCWYLHTPDHNTPYEETLDAVNELYKVNWWVNSSDLVLATTPHGRPLSCPPARRRASAPPVPSKLPDGIAFYAFSPLAGGMLTGKYQRDTTVREPGSRYDPQ</sequence>
<dbReference type="PANTHER" id="PTHR43364">
    <property type="entry name" value="NADH-SPECIFIC METHYLGLYOXAL REDUCTASE-RELATED"/>
    <property type="match status" value="1"/>
</dbReference>
<dbReference type="GO" id="GO:0016491">
    <property type="term" value="F:oxidoreductase activity"/>
    <property type="evidence" value="ECO:0007669"/>
    <property type="project" value="UniProtKB-KW"/>
</dbReference>
<dbReference type="OrthoDB" id="2310150at2759"/>
<dbReference type="HOGENOM" id="CLU_1240391_0_0_1"/>
<dbReference type="PANTHER" id="PTHR43364:SF4">
    <property type="entry name" value="NAD(P)-LINKED OXIDOREDUCTASE SUPERFAMILY PROTEIN"/>
    <property type="match status" value="1"/>
</dbReference>
<name>A0A0A1UR25_9HYPO</name>
<evidence type="ECO:0000256" key="2">
    <source>
        <dbReference type="SAM" id="MobiDB-lite"/>
    </source>
</evidence>
<gene>
    <name evidence="4" type="ORF">X797_008373</name>
</gene>
<evidence type="ECO:0000313" key="5">
    <source>
        <dbReference type="Proteomes" id="UP000030151"/>
    </source>
</evidence>